<evidence type="ECO:0000313" key="1">
    <source>
        <dbReference type="EMBL" id="KDQ64769.1"/>
    </source>
</evidence>
<proteinExistence type="predicted"/>
<evidence type="ECO:0000313" key="2">
    <source>
        <dbReference type="Proteomes" id="UP000027265"/>
    </source>
</evidence>
<organism evidence="1 2">
    <name type="scientific">Jaapia argillacea MUCL 33604</name>
    <dbReference type="NCBI Taxonomy" id="933084"/>
    <lineage>
        <taxon>Eukaryota</taxon>
        <taxon>Fungi</taxon>
        <taxon>Dikarya</taxon>
        <taxon>Basidiomycota</taxon>
        <taxon>Agaricomycotina</taxon>
        <taxon>Agaricomycetes</taxon>
        <taxon>Agaricomycetidae</taxon>
        <taxon>Jaapiales</taxon>
        <taxon>Jaapiaceae</taxon>
        <taxon>Jaapia</taxon>
    </lineage>
</organism>
<accession>A0A067QCR3</accession>
<protein>
    <submittedName>
        <fullName evidence="1">Uncharacterized protein</fullName>
    </submittedName>
</protein>
<dbReference type="EMBL" id="KL197709">
    <property type="protein sequence ID" value="KDQ64769.1"/>
    <property type="molecule type" value="Genomic_DNA"/>
</dbReference>
<name>A0A067QCR3_9AGAM</name>
<dbReference type="HOGENOM" id="CLU_2740374_0_0_1"/>
<gene>
    <name evidence="1" type="ORF">JAAARDRAFT_237668</name>
</gene>
<reference evidence="2" key="1">
    <citation type="journal article" date="2014" name="Proc. Natl. Acad. Sci. U.S.A.">
        <title>Extensive sampling of basidiomycete genomes demonstrates inadequacy of the white-rot/brown-rot paradigm for wood decay fungi.</title>
        <authorList>
            <person name="Riley R."/>
            <person name="Salamov A.A."/>
            <person name="Brown D.W."/>
            <person name="Nagy L.G."/>
            <person name="Floudas D."/>
            <person name="Held B.W."/>
            <person name="Levasseur A."/>
            <person name="Lombard V."/>
            <person name="Morin E."/>
            <person name="Otillar R."/>
            <person name="Lindquist E.A."/>
            <person name="Sun H."/>
            <person name="LaButti K.M."/>
            <person name="Schmutz J."/>
            <person name="Jabbour D."/>
            <person name="Luo H."/>
            <person name="Baker S.E."/>
            <person name="Pisabarro A.G."/>
            <person name="Walton J.D."/>
            <person name="Blanchette R.A."/>
            <person name="Henrissat B."/>
            <person name="Martin F."/>
            <person name="Cullen D."/>
            <person name="Hibbett D.S."/>
            <person name="Grigoriev I.V."/>
        </authorList>
    </citation>
    <scope>NUCLEOTIDE SEQUENCE [LARGE SCALE GENOMIC DNA]</scope>
    <source>
        <strain evidence="2">MUCL 33604</strain>
    </source>
</reference>
<dbReference type="Proteomes" id="UP000027265">
    <property type="component" value="Unassembled WGS sequence"/>
</dbReference>
<sequence length="71" mass="7911">MSPSVADQMRSFVVLLFCRPCGSNEWRTSIARRDLHHIAGNVVLSNSLELPSVRGKWSMDTMTRGACTICN</sequence>
<dbReference type="InParanoid" id="A0A067QCR3"/>
<keyword evidence="2" id="KW-1185">Reference proteome</keyword>
<dbReference type="AlphaFoldDB" id="A0A067QCR3"/>